<dbReference type="EMBL" id="SLZZ01000003">
    <property type="protein sequence ID" value="TCS81742.1"/>
    <property type="molecule type" value="Genomic_DNA"/>
</dbReference>
<reference evidence="3 4" key="1">
    <citation type="submission" date="2019-03" db="EMBL/GenBank/DDBJ databases">
        <title>Genomic Encyclopedia of Type Strains, Phase IV (KMG-IV): sequencing the most valuable type-strain genomes for metagenomic binning, comparative biology and taxonomic classification.</title>
        <authorList>
            <person name="Goeker M."/>
        </authorList>
    </citation>
    <scope>NUCLEOTIDE SEQUENCE [LARGE SCALE GENOMIC DNA]</scope>
    <source>
        <strain evidence="3 4">DSM 29489</strain>
    </source>
</reference>
<dbReference type="InterPro" id="IPR036754">
    <property type="entry name" value="YbaK/aa-tRNA-synt-asso_dom_sf"/>
</dbReference>
<dbReference type="AlphaFoldDB" id="A0A4V2USJ4"/>
<dbReference type="Proteomes" id="UP000295726">
    <property type="component" value="Unassembled WGS sequence"/>
</dbReference>
<dbReference type="InterPro" id="IPR040285">
    <property type="entry name" value="ProX/PRXD1"/>
</dbReference>
<evidence type="ECO:0000256" key="1">
    <source>
        <dbReference type="ARBA" id="ARBA00010201"/>
    </source>
</evidence>
<protein>
    <submittedName>
        <fullName evidence="3">Ala-tRNA(Pro) deacylase</fullName>
    </submittedName>
</protein>
<gene>
    <name evidence="3" type="ORF">EDD59_103164</name>
</gene>
<accession>A0A4V2USJ4</accession>
<dbReference type="OrthoDB" id="9798587at2"/>
<comment type="caution">
    <text evidence="3">The sequence shown here is derived from an EMBL/GenBank/DDBJ whole genome shotgun (WGS) entry which is preliminary data.</text>
</comment>
<sequence length="183" mass="21076">MDEIHVSKEHFTSKPDCSNRTDKEAKTYDLLDKLHIPYEGVDHDVAPTIEACRAIEDELGILPCKNLFLRNRQKTTFFLLLMPGDKKFLTKDLSSQLNISRLSFAEPEFMEEFLNLTPGSVSVLGLMNDRDWDVDLLIDKELLESEYLGCHPCMNTSTLKIKTEDILKKFLKHTGHRYTIVTL</sequence>
<comment type="similarity">
    <text evidence="1">Belongs to the PRORSD1 family.</text>
</comment>
<dbReference type="InterPro" id="IPR007214">
    <property type="entry name" value="YbaK/aa-tRNA-synth-assoc-dom"/>
</dbReference>
<evidence type="ECO:0000313" key="4">
    <source>
        <dbReference type="Proteomes" id="UP000295726"/>
    </source>
</evidence>
<name>A0A4V2USJ4_9FIRM</name>
<dbReference type="Pfam" id="PF04073">
    <property type="entry name" value="tRNA_edit"/>
    <property type="match status" value="1"/>
</dbReference>
<proteinExistence type="inferred from homology"/>
<dbReference type="PANTHER" id="PTHR31423:SF3">
    <property type="entry name" value="PROLYL-TRNA SYNTHETASE ASSOCIATED DOMAIN-CONTAINING PROTEIN 1-RELATED"/>
    <property type="match status" value="1"/>
</dbReference>
<dbReference type="RefSeq" id="WP_132379081.1">
    <property type="nucleotide sequence ID" value="NZ_DAIPCY010000122.1"/>
</dbReference>
<keyword evidence="4" id="KW-1185">Reference proteome</keyword>
<feature type="domain" description="YbaK/aminoacyl-tRNA synthetase-associated" evidence="2">
    <location>
        <begin position="53"/>
        <end position="168"/>
    </location>
</feature>
<dbReference type="GO" id="GO:0002161">
    <property type="term" value="F:aminoacyl-tRNA deacylase activity"/>
    <property type="evidence" value="ECO:0007669"/>
    <property type="project" value="InterPro"/>
</dbReference>
<organism evidence="3 4">
    <name type="scientific">Muricomes intestini</name>
    <dbReference type="NCBI Taxonomy" id="1796634"/>
    <lineage>
        <taxon>Bacteria</taxon>
        <taxon>Bacillati</taxon>
        <taxon>Bacillota</taxon>
        <taxon>Clostridia</taxon>
        <taxon>Lachnospirales</taxon>
        <taxon>Lachnospiraceae</taxon>
        <taxon>Muricomes</taxon>
    </lineage>
</organism>
<dbReference type="PANTHER" id="PTHR31423">
    <property type="entry name" value="YBAK DOMAIN-CONTAINING PROTEIN"/>
    <property type="match status" value="1"/>
</dbReference>
<dbReference type="Gene3D" id="3.90.960.10">
    <property type="entry name" value="YbaK/aminoacyl-tRNA synthetase-associated domain"/>
    <property type="match status" value="1"/>
</dbReference>
<dbReference type="CDD" id="cd04335">
    <property type="entry name" value="PrdX_deacylase"/>
    <property type="match status" value="1"/>
</dbReference>
<dbReference type="SUPFAM" id="SSF55826">
    <property type="entry name" value="YbaK/ProRS associated domain"/>
    <property type="match status" value="1"/>
</dbReference>
<evidence type="ECO:0000259" key="2">
    <source>
        <dbReference type="Pfam" id="PF04073"/>
    </source>
</evidence>
<evidence type="ECO:0000313" key="3">
    <source>
        <dbReference type="EMBL" id="TCS81742.1"/>
    </source>
</evidence>